<dbReference type="eggNOG" id="COG0463">
    <property type="taxonomic scope" value="Bacteria"/>
</dbReference>
<dbReference type="CAZy" id="GT2">
    <property type="family name" value="Glycosyltransferase Family 2"/>
</dbReference>
<dbReference type="AlphaFoldDB" id="Q609R2"/>
<dbReference type="GeneID" id="88223455"/>
<keyword evidence="3" id="KW-0808">Transferase</keyword>
<name>Q609R2_METCA</name>
<protein>
    <submittedName>
        <fullName evidence="3">Glycosyl transferase, group 2 family protein</fullName>
    </submittedName>
</protein>
<evidence type="ECO:0000256" key="1">
    <source>
        <dbReference type="ARBA" id="ARBA00038494"/>
    </source>
</evidence>
<evidence type="ECO:0000313" key="3">
    <source>
        <dbReference type="EMBL" id="AAU92778.1"/>
    </source>
</evidence>
<sequence>MGAIQFQTAPKLPVTVLLAAKNEAVNLPRCLAALGPAERVIVLDSHSTDATAEIARQHGAEVAQFDYRGGYPKKRQWALDTIPFGTPWILLLDADEVVPEDLWKEIGNVTRQPDADAYLITKGFHFLGRKFKHGGFSHSAVLLFKTGMARFEKLFDDDLNGLDMEIHERVVVDGRIGKLKTPLVHEDFKGLEAYITRHNKYSTWEAKVRHHYLTTGRYGEQTIKPRLFGNSQERRRFLKALIIRLPFEPQIWFIYHYLLRLGFLEGRPGLIASQIRAAYIAQARAKIYELRLNTPSR</sequence>
<gene>
    <name evidence="3" type="ordered locus">MCA1166</name>
</gene>
<dbReference type="PANTHER" id="PTHR43630">
    <property type="entry name" value="POLY-BETA-1,6-N-ACETYL-D-GLUCOSAMINE SYNTHASE"/>
    <property type="match status" value="1"/>
</dbReference>
<dbReference type="PANTHER" id="PTHR43630:SF2">
    <property type="entry name" value="GLYCOSYLTRANSFERASE"/>
    <property type="match status" value="1"/>
</dbReference>
<dbReference type="HOGENOM" id="CLU_065962_0_0_6"/>
<accession>Q609R2</accession>
<dbReference type="KEGG" id="mca:MCA1166"/>
<dbReference type="STRING" id="243233.MCA1166"/>
<dbReference type="Gene3D" id="3.90.550.10">
    <property type="entry name" value="Spore Coat Polysaccharide Biosynthesis Protein SpsA, Chain A"/>
    <property type="match status" value="1"/>
</dbReference>
<dbReference type="InterPro" id="IPR029044">
    <property type="entry name" value="Nucleotide-diphossugar_trans"/>
</dbReference>
<dbReference type="Proteomes" id="UP000006821">
    <property type="component" value="Chromosome"/>
</dbReference>
<dbReference type="CDD" id="cd02511">
    <property type="entry name" value="Beta4Glucosyltransferase"/>
    <property type="match status" value="1"/>
</dbReference>
<dbReference type="SUPFAM" id="SSF53448">
    <property type="entry name" value="Nucleotide-diphospho-sugar transferases"/>
    <property type="match status" value="1"/>
</dbReference>
<dbReference type="Pfam" id="PF00535">
    <property type="entry name" value="Glycos_transf_2"/>
    <property type="match status" value="1"/>
</dbReference>
<evidence type="ECO:0000313" key="4">
    <source>
        <dbReference type="Proteomes" id="UP000006821"/>
    </source>
</evidence>
<reference evidence="3 4" key="1">
    <citation type="journal article" date="2004" name="PLoS Biol.">
        <title>Genomic insights into methanotrophy: the complete genome sequence of Methylococcus capsulatus (Bath).</title>
        <authorList>
            <person name="Ward N.L."/>
            <person name="Larsen O."/>
            <person name="Sakwa J."/>
            <person name="Bruseth L."/>
            <person name="Khouri H.M."/>
            <person name="Durkin A.S."/>
            <person name="Dimitrov G."/>
            <person name="Jiang L."/>
            <person name="Scanlan D."/>
            <person name="Kang K.H."/>
            <person name="Lewis M.R."/>
            <person name="Nelson K.E."/>
            <person name="Methe B.A."/>
            <person name="Wu M."/>
            <person name="Heidelberg J.F."/>
            <person name="Paulsen I.T."/>
            <person name="Fouts D.E."/>
            <person name="Ravel J."/>
            <person name="Tettelin H."/>
            <person name="Ren Q."/>
            <person name="Read T.D."/>
            <person name="DeBoy R.T."/>
            <person name="Seshadri R."/>
            <person name="Salzberg S.L."/>
            <person name="Jensen H.B."/>
            <person name="Birkeland N.K."/>
            <person name="Nelson W.C."/>
            <person name="Dodson R.J."/>
            <person name="Grindhaug S.H."/>
            <person name="Holt I.E."/>
            <person name="Eidhammer I."/>
            <person name="Jonasen I."/>
            <person name="Vanaken S."/>
            <person name="Utterback T.R."/>
            <person name="Feldblyum T.V."/>
            <person name="Fraser C.M."/>
            <person name="Lillehaug J.R."/>
            <person name="Eisen J.A."/>
        </authorList>
    </citation>
    <scope>NUCLEOTIDE SEQUENCE [LARGE SCALE GENOMIC DNA]</scope>
    <source>
        <strain evidence="4">ATCC 33009 / NCIMB 11132 / Bath</strain>
    </source>
</reference>
<evidence type="ECO:0000259" key="2">
    <source>
        <dbReference type="Pfam" id="PF00535"/>
    </source>
</evidence>
<comment type="similarity">
    <text evidence="1">Belongs to the glycosyltransferase 2 family. WaaE/KdtX subfamily.</text>
</comment>
<dbReference type="GO" id="GO:0016740">
    <property type="term" value="F:transferase activity"/>
    <property type="evidence" value="ECO:0007669"/>
    <property type="project" value="UniProtKB-KW"/>
</dbReference>
<organism evidence="3 4">
    <name type="scientific">Methylococcus capsulatus (strain ATCC 33009 / NCIMB 11132 / Bath)</name>
    <dbReference type="NCBI Taxonomy" id="243233"/>
    <lineage>
        <taxon>Bacteria</taxon>
        <taxon>Pseudomonadati</taxon>
        <taxon>Pseudomonadota</taxon>
        <taxon>Gammaproteobacteria</taxon>
        <taxon>Methylococcales</taxon>
        <taxon>Methylococcaceae</taxon>
        <taxon>Methylococcus</taxon>
    </lineage>
</organism>
<dbReference type="RefSeq" id="WP_010960459.1">
    <property type="nucleotide sequence ID" value="NC_002977.6"/>
</dbReference>
<dbReference type="EMBL" id="AE017282">
    <property type="protein sequence ID" value="AAU92778.1"/>
    <property type="molecule type" value="Genomic_DNA"/>
</dbReference>
<dbReference type="InterPro" id="IPR001173">
    <property type="entry name" value="Glyco_trans_2-like"/>
</dbReference>
<proteinExistence type="inferred from homology"/>
<feature type="domain" description="Glycosyltransferase 2-like" evidence="2">
    <location>
        <begin position="15"/>
        <end position="133"/>
    </location>
</feature>